<feature type="domain" description="ABC transmembrane type-1" evidence="11">
    <location>
        <begin position="155"/>
        <end position="361"/>
    </location>
</feature>
<dbReference type="OrthoDB" id="9775069at2"/>
<evidence type="ECO:0000256" key="5">
    <source>
        <dbReference type="ARBA" id="ARBA00022475"/>
    </source>
</evidence>
<keyword evidence="8 10" id="KW-1133">Transmembrane helix</keyword>
<keyword evidence="6" id="KW-0592">Phosphate transport</keyword>
<protein>
    <recommendedName>
        <fullName evidence="10">Phosphate transport system permease protein PstA</fullName>
    </recommendedName>
</protein>
<dbReference type="PANTHER" id="PTHR42922">
    <property type="entry name" value="PHOSPHATE TRANSPORT SYSTEM PERMEASE PROTEIN PSTA"/>
    <property type="match status" value="1"/>
</dbReference>
<keyword evidence="7 10" id="KW-0812">Transmembrane</keyword>
<dbReference type="InterPro" id="IPR005672">
    <property type="entry name" value="Phosphate_PstA"/>
</dbReference>
<comment type="function">
    <text evidence="1">Part of the binding-protein-dependent transport system for phosphate; probably responsible for the translocation of the substrate across the membrane.</text>
</comment>
<feature type="transmembrane region" description="Helical" evidence="10">
    <location>
        <begin position="154"/>
        <end position="180"/>
    </location>
</feature>
<dbReference type="GO" id="GO:0005315">
    <property type="term" value="F:phosphate transmembrane transporter activity"/>
    <property type="evidence" value="ECO:0007669"/>
    <property type="project" value="InterPro"/>
</dbReference>
<feature type="transmembrane region" description="Helical" evidence="10">
    <location>
        <begin position="12"/>
        <end position="33"/>
    </location>
</feature>
<dbReference type="InterPro" id="IPR000515">
    <property type="entry name" value="MetI-like"/>
</dbReference>
<evidence type="ECO:0000313" key="12">
    <source>
        <dbReference type="EMBL" id="RRD48640.1"/>
    </source>
</evidence>
<evidence type="ECO:0000313" key="13">
    <source>
        <dbReference type="Proteomes" id="UP000280935"/>
    </source>
</evidence>
<evidence type="ECO:0000256" key="7">
    <source>
        <dbReference type="ARBA" id="ARBA00022692"/>
    </source>
</evidence>
<feature type="transmembrane region" description="Helical" evidence="10">
    <location>
        <begin position="299"/>
        <end position="317"/>
    </location>
</feature>
<accession>A0A3P1WTE9</accession>
<evidence type="ECO:0000256" key="8">
    <source>
        <dbReference type="ARBA" id="ARBA00022989"/>
    </source>
</evidence>
<dbReference type="InterPro" id="IPR051408">
    <property type="entry name" value="Phosphate_transprt_permease"/>
</dbReference>
<evidence type="ECO:0000256" key="2">
    <source>
        <dbReference type="ARBA" id="ARBA00004651"/>
    </source>
</evidence>
<gene>
    <name evidence="12" type="primary">pstA</name>
    <name evidence="12" type="ORF">EII35_11995</name>
</gene>
<dbReference type="Proteomes" id="UP000280935">
    <property type="component" value="Unassembled WGS sequence"/>
</dbReference>
<dbReference type="GO" id="GO:0035435">
    <property type="term" value="P:phosphate ion transmembrane transport"/>
    <property type="evidence" value="ECO:0007669"/>
    <property type="project" value="InterPro"/>
</dbReference>
<dbReference type="PANTHER" id="PTHR42922:SF1">
    <property type="entry name" value="PHOSPHATE TRANSPORT SYSTEM PERMEASE PROTEIN PSTA"/>
    <property type="match status" value="1"/>
</dbReference>
<dbReference type="Gene3D" id="1.10.3720.10">
    <property type="entry name" value="MetI-like"/>
    <property type="match status" value="1"/>
</dbReference>
<dbReference type="GO" id="GO:0005886">
    <property type="term" value="C:plasma membrane"/>
    <property type="evidence" value="ECO:0007669"/>
    <property type="project" value="UniProtKB-SubCell"/>
</dbReference>
<keyword evidence="5 10" id="KW-1003">Cell membrane</keyword>
<dbReference type="AlphaFoldDB" id="A0A3P1WTE9"/>
<evidence type="ECO:0000259" key="11">
    <source>
        <dbReference type="PROSITE" id="PS50928"/>
    </source>
</evidence>
<feature type="transmembrane region" description="Helical" evidence="10">
    <location>
        <begin position="343"/>
        <end position="361"/>
    </location>
</feature>
<dbReference type="EMBL" id="RQYT01000034">
    <property type="protein sequence ID" value="RRD48640.1"/>
    <property type="molecule type" value="Genomic_DNA"/>
</dbReference>
<feature type="transmembrane region" description="Helical" evidence="10">
    <location>
        <begin position="271"/>
        <end position="292"/>
    </location>
</feature>
<proteinExistence type="inferred from homology"/>
<evidence type="ECO:0000256" key="6">
    <source>
        <dbReference type="ARBA" id="ARBA00022592"/>
    </source>
</evidence>
<dbReference type="SUPFAM" id="SSF161098">
    <property type="entry name" value="MetI-like"/>
    <property type="match status" value="1"/>
</dbReference>
<feature type="transmembrane region" description="Helical" evidence="10">
    <location>
        <begin position="225"/>
        <end position="242"/>
    </location>
</feature>
<evidence type="ECO:0000256" key="1">
    <source>
        <dbReference type="ARBA" id="ARBA00003510"/>
    </source>
</evidence>
<organism evidence="12 13">
    <name type="scientific">Arachnia propionica</name>
    <dbReference type="NCBI Taxonomy" id="1750"/>
    <lineage>
        <taxon>Bacteria</taxon>
        <taxon>Bacillati</taxon>
        <taxon>Actinomycetota</taxon>
        <taxon>Actinomycetes</taxon>
        <taxon>Propionibacteriales</taxon>
        <taxon>Propionibacteriaceae</taxon>
        <taxon>Arachnia</taxon>
    </lineage>
</organism>
<dbReference type="InterPro" id="IPR035906">
    <property type="entry name" value="MetI-like_sf"/>
</dbReference>
<dbReference type="PROSITE" id="PS50928">
    <property type="entry name" value="ABC_TM1"/>
    <property type="match status" value="1"/>
</dbReference>
<dbReference type="CDD" id="cd06261">
    <property type="entry name" value="TM_PBP2"/>
    <property type="match status" value="1"/>
</dbReference>
<evidence type="ECO:0000256" key="10">
    <source>
        <dbReference type="RuleBase" id="RU363043"/>
    </source>
</evidence>
<evidence type="ECO:0000256" key="3">
    <source>
        <dbReference type="ARBA" id="ARBA00007069"/>
    </source>
</evidence>
<keyword evidence="4" id="KW-0813">Transport</keyword>
<reference evidence="12 13" key="1">
    <citation type="submission" date="2018-11" db="EMBL/GenBank/DDBJ databases">
        <title>Genomes From Bacteria Associated with the Canine Oral Cavity: a Test Case for Automated Genome-Based Taxonomic Assignment.</title>
        <authorList>
            <person name="Coil D.A."/>
            <person name="Jospin G."/>
            <person name="Darling A.E."/>
            <person name="Wallis C."/>
            <person name="Davis I.J."/>
            <person name="Harris S."/>
            <person name="Eisen J.A."/>
            <person name="Holcombe L.J."/>
            <person name="O'Flynn C."/>
        </authorList>
    </citation>
    <scope>NUCLEOTIDE SEQUENCE [LARGE SCALE GENOMIC DNA]</scope>
    <source>
        <strain evidence="12 13">OH2822_COT-296</strain>
    </source>
</reference>
<dbReference type="NCBIfam" id="TIGR00974">
    <property type="entry name" value="3a0107s02c"/>
    <property type="match status" value="1"/>
</dbReference>
<keyword evidence="9 10" id="KW-0472">Membrane</keyword>
<evidence type="ECO:0000256" key="9">
    <source>
        <dbReference type="ARBA" id="ARBA00023136"/>
    </source>
</evidence>
<name>A0A3P1WTE9_9ACTN</name>
<sequence>MRTFKDKLLTVGVWSAVVIATVPLLWILISVTVKGAPLLFTVGADHHIVCVDQDKVRVPTQRCGTEEDARNDVAPADGELRWLYPHGGRHVAVGEKVNTYRVPRSYPVSSDGPLNVVFIESPERGDVRSFSLQWWTSSLDNATSKEPRGGALQAIYGTVLLGVLTAAIAVPIGMLGAIFLVEYGRGTRAARVVSFMVDILTGVPSIVAALFIYAMFITTFGMKRSAMATVLALALLMLPMVLRSTEEMLKLVPDSLREASYALGVPKWKTIVRVVVPTSFNGILTGVVLGIARVMGETAPLLILIGYAKYLYLNPFGDSMGALPTMINDGISAPEGDPGGARVWAAALTLVLIVMVLNLIAKRIASRNRLK</sequence>
<comment type="caution">
    <text evidence="12">The sequence shown here is derived from an EMBL/GenBank/DDBJ whole genome shotgun (WGS) entry which is preliminary data.</text>
</comment>
<evidence type="ECO:0000256" key="4">
    <source>
        <dbReference type="ARBA" id="ARBA00022448"/>
    </source>
</evidence>
<comment type="similarity">
    <text evidence="3 10">Belongs to the binding-protein-dependent transport system permease family. CysTW subfamily.</text>
</comment>
<feature type="transmembrane region" description="Helical" evidence="10">
    <location>
        <begin position="192"/>
        <end position="213"/>
    </location>
</feature>
<comment type="subcellular location">
    <subcellularLocation>
        <location evidence="2 10">Cell membrane</location>
        <topology evidence="2 10">Multi-pass membrane protein</topology>
    </subcellularLocation>
</comment>
<dbReference type="Pfam" id="PF00528">
    <property type="entry name" value="BPD_transp_1"/>
    <property type="match status" value="1"/>
</dbReference>